<dbReference type="InterPro" id="IPR046940">
    <property type="entry name" value="TPPII_Ig-like_sf"/>
</dbReference>
<evidence type="ECO:0000256" key="6">
    <source>
        <dbReference type="ARBA" id="ARBA00022670"/>
    </source>
</evidence>
<dbReference type="OrthoDB" id="10256524at2759"/>
<evidence type="ECO:0000256" key="2">
    <source>
        <dbReference type="ARBA" id="ARBA00011073"/>
    </source>
</evidence>
<dbReference type="InterPro" id="IPR023828">
    <property type="entry name" value="Peptidase_S8_Ser-AS"/>
</dbReference>
<feature type="active site" description="Charge relay system" evidence="10">
    <location>
        <position position="462"/>
    </location>
</feature>
<keyword evidence="6 10" id="KW-0645">Protease</keyword>
<dbReference type="Gene3D" id="3.40.50.200">
    <property type="entry name" value="Peptidase S8/S53 domain"/>
    <property type="match status" value="2"/>
</dbReference>
<protein>
    <recommendedName>
        <fullName evidence="4">Tripeptidyl-peptidase 2</fullName>
        <ecNumber evidence="3">3.4.14.10</ecNumber>
    </recommendedName>
    <alternativeName>
        <fullName evidence="9">Tripeptidyl aminopeptidase</fullName>
    </alternativeName>
</protein>
<organism evidence="15 16">
    <name type="scientific">Tigriopus californicus</name>
    <name type="common">Marine copepod</name>
    <dbReference type="NCBI Taxonomy" id="6832"/>
    <lineage>
        <taxon>Eukaryota</taxon>
        <taxon>Metazoa</taxon>
        <taxon>Ecdysozoa</taxon>
        <taxon>Arthropoda</taxon>
        <taxon>Crustacea</taxon>
        <taxon>Multicrustacea</taxon>
        <taxon>Hexanauplia</taxon>
        <taxon>Copepoda</taxon>
        <taxon>Harpacticoida</taxon>
        <taxon>Harpacticidae</taxon>
        <taxon>Tigriopus</taxon>
    </lineage>
</organism>
<dbReference type="Pfam" id="PF21223">
    <property type="entry name" value="TPPII_Ig-like-1"/>
    <property type="match status" value="1"/>
</dbReference>
<comment type="caution">
    <text evidence="15">The sequence shown here is derived from an EMBL/GenBank/DDBJ whole genome shotgun (WGS) entry which is preliminary data.</text>
</comment>
<evidence type="ECO:0000256" key="4">
    <source>
        <dbReference type="ARBA" id="ARBA00020244"/>
    </source>
</evidence>
<feature type="domain" description="Peptidase S8/S53" evidence="11">
    <location>
        <begin position="41"/>
        <end position="513"/>
    </location>
</feature>
<feature type="domain" description="Tripeptidyl-peptidase II first Ig-like" evidence="13">
    <location>
        <begin position="535"/>
        <end position="649"/>
    </location>
</feature>
<dbReference type="GO" id="GO:0006508">
    <property type="term" value="P:proteolysis"/>
    <property type="evidence" value="ECO:0007669"/>
    <property type="project" value="UniProtKB-KW"/>
</dbReference>
<evidence type="ECO:0000259" key="13">
    <source>
        <dbReference type="Pfam" id="PF21223"/>
    </source>
</evidence>
<dbReference type="PROSITE" id="PS00138">
    <property type="entry name" value="SUBTILASE_SER"/>
    <property type="match status" value="1"/>
</dbReference>
<dbReference type="GO" id="GO:0004252">
    <property type="term" value="F:serine-type endopeptidase activity"/>
    <property type="evidence" value="ECO:0007669"/>
    <property type="project" value="UniProtKB-UniRule"/>
</dbReference>
<dbReference type="Gene3D" id="1.25.40.710">
    <property type="match status" value="1"/>
</dbReference>
<evidence type="ECO:0000259" key="14">
    <source>
        <dbReference type="Pfam" id="PF21316"/>
    </source>
</evidence>
<dbReference type="EMBL" id="VCGU01000005">
    <property type="protein sequence ID" value="TRY75766.1"/>
    <property type="molecule type" value="Genomic_DNA"/>
</dbReference>
<evidence type="ECO:0000256" key="3">
    <source>
        <dbReference type="ARBA" id="ARBA00012462"/>
    </source>
</evidence>
<feature type="active site" description="Charge relay system" evidence="10">
    <location>
        <position position="273"/>
    </location>
</feature>
<keyword evidence="5" id="KW-0031">Aminopeptidase</keyword>
<dbReference type="InterPro" id="IPR000209">
    <property type="entry name" value="Peptidase_S8/S53_dom"/>
</dbReference>
<feature type="domain" description="Tripeptidyl peptidase II second Ig-like" evidence="12">
    <location>
        <begin position="794"/>
        <end position="980"/>
    </location>
</feature>
<dbReference type="PROSITE" id="PS51892">
    <property type="entry name" value="SUBTILASE"/>
    <property type="match status" value="1"/>
</dbReference>
<dbReference type="Pfam" id="PF21316">
    <property type="entry name" value="TPPII_GBD"/>
    <property type="match status" value="1"/>
</dbReference>
<evidence type="ECO:0000256" key="5">
    <source>
        <dbReference type="ARBA" id="ARBA00022438"/>
    </source>
</evidence>
<dbReference type="GO" id="GO:0008240">
    <property type="term" value="F:tripeptidyl-peptidase activity"/>
    <property type="evidence" value="ECO:0007669"/>
    <property type="project" value="UniProtKB-EC"/>
</dbReference>
<dbReference type="STRING" id="6832.A0A553PDM2"/>
<dbReference type="Gene3D" id="6.10.250.3080">
    <property type="match status" value="1"/>
</dbReference>
<evidence type="ECO:0000256" key="10">
    <source>
        <dbReference type="PROSITE-ProRule" id="PRU01240"/>
    </source>
</evidence>
<dbReference type="InterPro" id="IPR046939">
    <property type="entry name" value="TPPII_C_sf"/>
</dbReference>
<evidence type="ECO:0000259" key="11">
    <source>
        <dbReference type="Pfam" id="PF00082"/>
    </source>
</evidence>
<comment type="similarity">
    <text evidence="2 10">Belongs to the peptidase S8 family.</text>
</comment>
<accession>A0A553PDM2</accession>
<dbReference type="InterPro" id="IPR048383">
    <property type="entry name" value="TPPII_Ig-like-1"/>
</dbReference>
<evidence type="ECO:0000256" key="9">
    <source>
        <dbReference type="ARBA" id="ARBA00032232"/>
    </source>
</evidence>
<dbReference type="Pfam" id="PF00082">
    <property type="entry name" value="Peptidase_S8"/>
    <property type="match status" value="1"/>
</dbReference>
<evidence type="ECO:0000259" key="12">
    <source>
        <dbReference type="Pfam" id="PF12580"/>
    </source>
</evidence>
<evidence type="ECO:0000313" key="16">
    <source>
        <dbReference type="Proteomes" id="UP000318571"/>
    </source>
</evidence>
<dbReference type="SUPFAM" id="SSF52743">
    <property type="entry name" value="Subtilisin-like"/>
    <property type="match status" value="1"/>
</dbReference>
<keyword evidence="8 10" id="KW-0720">Serine protease</keyword>
<dbReference type="Pfam" id="PF12580">
    <property type="entry name" value="TPPII"/>
    <property type="match status" value="1"/>
</dbReference>
<dbReference type="GO" id="GO:0005829">
    <property type="term" value="C:cytosol"/>
    <property type="evidence" value="ECO:0007669"/>
    <property type="project" value="TreeGrafter"/>
</dbReference>
<feature type="active site" description="Charge relay system" evidence="10">
    <location>
        <position position="50"/>
    </location>
</feature>
<dbReference type="PANTHER" id="PTHR43806">
    <property type="entry name" value="PEPTIDASE S8"/>
    <property type="match status" value="1"/>
</dbReference>
<evidence type="ECO:0000256" key="8">
    <source>
        <dbReference type="ARBA" id="ARBA00022825"/>
    </source>
</evidence>
<keyword evidence="16" id="KW-1185">Reference proteome</keyword>
<dbReference type="GO" id="GO:0004177">
    <property type="term" value="F:aminopeptidase activity"/>
    <property type="evidence" value="ECO:0007669"/>
    <property type="project" value="UniProtKB-KW"/>
</dbReference>
<evidence type="ECO:0000313" key="15">
    <source>
        <dbReference type="EMBL" id="TRY75766.1"/>
    </source>
</evidence>
<gene>
    <name evidence="15" type="ORF">TCAL_12592</name>
</gene>
<dbReference type="Gene3D" id="2.60.40.3170">
    <property type="match status" value="1"/>
</dbReference>
<dbReference type="PANTHER" id="PTHR43806:SF14">
    <property type="entry name" value="TRIPEPTIDYL-PEPTIDASE 2"/>
    <property type="match status" value="1"/>
</dbReference>
<dbReference type="InterPro" id="IPR036852">
    <property type="entry name" value="Peptidase_S8/S53_dom_sf"/>
</dbReference>
<dbReference type="EC" id="3.4.14.10" evidence="3"/>
<keyword evidence="7 10" id="KW-0378">Hydrolase</keyword>
<dbReference type="OMA" id="SLRDFQC"/>
<dbReference type="InterPro" id="IPR048384">
    <property type="entry name" value="TPPII_GBD"/>
</dbReference>
<reference evidence="15 16" key="1">
    <citation type="journal article" date="2018" name="Nat. Ecol. Evol.">
        <title>Genomic signatures of mitonuclear coevolution across populations of Tigriopus californicus.</title>
        <authorList>
            <person name="Barreto F.S."/>
            <person name="Watson E.T."/>
            <person name="Lima T.G."/>
            <person name="Willett C.S."/>
            <person name="Edmands S."/>
            <person name="Li W."/>
            <person name="Burton R.S."/>
        </authorList>
    </citation>
    <scope>NUCLEOTIDE SEQUENCE [LARGE SCALE GENOMIC DNA]</scope>
    <source>
        <strain evidence="15 16">San Diego</strain>
    </source>
</reference>
<dbReference type="InterPro" id="IPR022229">
    <property type="entry name" value="TPPII_Ig-like-2"/>
</dbReference>
<dbReference type="Proteomes" id="UP000318571">
    <property type="component" value="Chromosome 2"/>
</dbReference>
<dbReference type="AlphaFoldDB" id="A0A553PDM2"/>
<name>A0A553PDM2_TIGCA</name>
<proteinExistence type="inferred from homology"/>
<comment type="catalytic activity">
    <reaction evidence="1">
        <text>Release of an N-terminal tripeptide from a polypeptide.</text>
        <dbReference type="EC" id="3.4.14.10"/>
    </reaction>
</comment>
<dbReference type="InterPro" id="IPR015500">
    <property type="entry name" value="Peptidase_S8_subtilisin-rel"/>
</dbReference>
<evidence type="ECO:0000256" key="1">
    <source>
        <dbReference type="ARBA" id="ARBA00001910"/>
    </source>
</evidence>
<sequence length="1260" mass="139707">MESPIMDPDPNNLPSFPVWALLPKRETGAEQFVAKNPHFDGRGTIIAILDSGVDPGAAGLQVTTDGKRKVLDRIDASGAGDVDMRRQADPKDGVLKGLTGRDLRLPLDCLGFKDYRVGVKRAFSLYPNTLKERMIKERQRKHWDPYVQPILTKCWKKTKELPEVTPNEDPNAKFGRDNVQAELEVITTIDKKFKDRNGDLGPMYDVVLFHDGDLWNVLIDTSETGELSEGIRLRPFRETGEFAPLTNDDRLNISVNVYEKGDIVEIVSMCSSHGTHVSAIAAANFPDDPPKNGVAPGAQIVSITIGDARLGSMETGTALARAMYHIMRAEHYKVDVMNMSYGEHSHWSNTGRLGELMGEVVNKHGAIFVVSAGNAGPALFTIGTPPDISTNSLIGVGAYVSPEMMTSIYASREKVRGTPYTWSSRGPTMDGDRGVTVCAPGGAITSVPHFSLKGSELMSGTSMAAPHCSGSLALLVSGLKQESIGFSPFSVKRAIENTALVLKDRCPYAQGHGLLQVNEAYEVLKKYGEAKDRDVRFSVKCNNSKGVHIRGKAAFKEQQVLVKVQPILLNHEEQENEDKIAIQFTCTLASPDTWVSYPKFLELPNRSRDFWITVDPMGLPYGANSTFIKGYDSKNPNKGHLFEIPVTVIKSEPLEEGTRPRLVKTDLRYSPGTLKRFFVLVPDQSTWATVQIRSKSDNSSRFVLHTVVLLPKMEVRTLEEKKYFELSDCTEVTQSFAVRGGHTLEVCLAKQSFNLGDALVDLSLQFHGIPLIGGDTKVWIHGAQGITRFDISSPIQREDVQPEIKLKSLVNNYRPIESSVYPLDSRDVVPPHRQVYELALTYQFGVQKATEIMPDFPWLSGVLYESEFESQLWLLYNSHKQLIASGDAKPNDWCVKVEKEDYTLKAHVRHEDSQLLEKLSDLVLQVSFKLPSVVSLDVYTSHAQASTLGKASNSFVLAKGSTATLYTVLTNSIDKYLKNATIGSYFKGTLALAKDPLGRNASALSVFYSPSESAKRDKHGAAAIAAKKSGSKSVPVTSAETMEEAKRDFQLGWVAKLDPMSTEGQALFKELNGNPDVDQVQLHLHRLNALDVFKLAQEEEPNGERVEAAFQCCAWIQANIDLNQALAHGSVKYDGSSNATEVKKDMDKARDHYFEALNKAGYLQVALGRSEDAQQTHLLAVKYLDVTDSRIILFTTAYAEMVQHWGRAMKLVMHQLDGKPGSFELESRLLKLLGKLGWKTVYEFHRRSITLRYPQGYELI</sequence>
<dbReference type="PRINTS" id="PR00723">
    <property type="entry name" value="SUBTILISIN"/>
</dbReference>
<evidence type="ECO:0000256" key="7">
    <source>
        <dbReference type="ARBA" id="ARBA00022801"/>
    </source>
</evidence>
<feature type="domain" description="Tripeptidyl-peptidase II galactose-binding" evidence="14">
    <location>
        <begin position="669"/>
        <end position="752"/>
    </location>
</feature>
<dbReference type="InterPro" id="IPR050131">
    <property type="entry name" value="Peptidase_S8_subtilisin-like"/>
</dbReference>
<dbReference type="FunFam" id="3.40.50.200:FF:000003">
    <property type="entry name" value="Tripeptidyl peptidase 2"/>
    <property type="match status" value="1"/>
</dbReference>